<evidence type="ECO:0000313" key="7">
    <source>
        <dbReference type="EMBL" id="ONH70889.1"/>
    </source>
</evidence>
<evidence type="ECO:0000256" key="4">
    <source>
        <dbReference type="SAM" id="MobiDB-lite"/>
    </source>
</evidence>
<evidence type="ECO:0000313" key="6">
    <source>
        <dbReference type="EMBL" id="KGK36667.1"/>
    </source>
</evidence>
<dbReference type="Proteomes" id="UP000249293">
    <property type="component" value="Chromosome 3"/>
</dbReference>
<keyword evidence="2" id="KW-0547">Nucleotide-binding</keyword>
<dbReference type="EMBL" id="NHMM01000001">
    <property type="protein sequence ID" value="OUT24481.1"/>
    <property type="molecule type" value="Genomic_DNA"/>
</dbReference>
<organism evidence="6 10">
    <name type="scientific">Pichia kudriavzevii</name>
    <name type="common">Yeast</name>
    <name type="synonym">Issatchenkia orientalis</name>
    <dbReference type="NCBI Taxonomy" id="4909"/>
    <lineage>
        <taxon>Eukaryota</taxon>
        <taxon>Fungi</taxon>
        <taxon>Dikarya</taxon>
        <taxon>Ascomycota</taxon>
        <taxon>Saccharomycotina</taxon>
        <taxon>Pichiomycetes</taxon>
        <taxon>Pichiales</taxon>
        <taxon>Pichiaceae</taxon>
        <taxon>Pichia</taxon>
    </lineage>
</organism>
<dbReference type="NCBIfam" id="TIGR00231">
    <property type="entry name" value="small_GTP"/>
    <property type="match status" value="1"/>
</dbReference>
<dbReference type="PANTHER" id="PTHR24072">
    <property type="entry name" value="RHO FAMILY GTPASE"/>
    <property type="match status" value="1"/>
</dbReference>
<dbReference type="PROSITE" id="PS51421">
    <property type="entry name" value="RAS"/>
    <property type="match status" value="1"/>
</dbReference>
<dbReference type="STRING" id="4909.A0A099NXK2"/>
<accession>A0A099NXK2</accession>
<dbReference type="GO" id="GO:0090338">
    <property type="term" value="P:positive regulation of formin-nucleated actin cable assembly"/>
    <property type="evidence" value="ECO:0007669"/>
    <property type="project" value="EnsemblFungi"/>
</dbReference>
<dbReference type="EMBL" id="JQFK01000059">
    <property type="protein sequence ID" value="KGK36667.1"/>
    <property type="molecule type" value="Genomic_DNA"/>
</dbReference>
<gene>
    <name evidence="8" type="ORF">BOH78_1317</name>
    <name evidence="7" type="ORF">BOH78_4889</name>
    <name evidence="5" type="ORF">C5L36_0C08560</name>
    <name evidence="9" type="ORF">CAS74_000869</name>
    <name evidence="6" type="ORF">JL09_g4181</name>
</gene>
<feature type="region of interest" description="Disordered" evidence="4">
    <location>
        <begin position="217"/>
        <end position="269"/>
    </location>
</feature>
<reference evidence="11" key="3">
    <citation type="journal article" date="2017" name="Genome Announc.">
        <title>Genome sequences of Cyberlindnera fabianii 65, Pichia kudriavzevii 129, and Saccharomyces cerevisiae 131 isolated from fermented masau fruits in Zimbabwe.</title>
        <authorList>
            <person name="van Rijswijck I.M.H."/>
            <person name="Derks M.F.L."/>
            <person name="Abee T."/>
            <person name="de Ridder D."/>
            <person name="Smid E.J."/>
        </authorList>
    </citation>
    <scope>NUCLEOTIDE SEQUENCE [LARGE SCALE GENOMIC DNA]</scope>
    <source>
        <strain evidence="11">129</strain>
    </source>
</reference>
<keyword evidence="1" id="KW-0488">Methylation</keyword>
<evidence type="ECO:0000313" key="11">
    <source>
        <dbReference type="Proteomes" id="UP000189274"/>
    </source>
</evidence>
<evidence type="ECO:0000313" key="12">
    <source>
        <dbReference type="Proteomes" id="UP000195871"/>
    </source>
</evidence>
<dbReference type="EMBL" id="MQVM01000049">
    <property type="protein sequence ID" value="ONH70889.1"/>
    <property type="molecule type" value="Genomic_DNA"/>
</dbReference>
<reference evidence="7" key="4">
    <citation type="submission" date="2017-01" db="EMBL/GenBank/DDBJ databases">
        <authorList>
            <person name="Mah S.A."/>
            <person name="Swanson W.J."/>
            <person name="Moy G.W."/>
            <person name="Vacquier V.D."/>
        </authorList>
    </citation>
    <scope>NUCLEOTIDE SEQUENCE [LARGE SCALE GENOMIC DNA]</scope>
    <source>
        <strain evidence="7">129</strain>
    </source>
</reference>
<reference evidence="10" key="1">
    <citation type="journal article" date="2014" name="Microb. Cell Fact.">
        <title>Exploiting Issatchenkia orientalis SD108 for succinic acid production.</title>
        <authorList>
            <person name="Xiao H."/>
            <person name="Shao Z."/>
            <person name="Jiang Y."/>
            <person name="Dole S."/>
            <person name="Zhao H."/>
        </authorList>
    </citation>
    <scope>NUCLEOTIDE SEQUENCE [LARGE SCALE GENOMIC DNA]</scope>
    <source>
        <strain evidence="10">SD108</strain>
    </source>
</reference>
<dbReference type="InterPro" id="IPR003578">
    <property type="entry name" value="Small_GTPase_Rho"/>
</dbReference>
<dbReference type="GO" id="GO:0007264">
    <property type="term" value="P:small GTPase-mediated signal transduction"/>
    <property type="evidence" value="ECO:0007669"/>
    <property type="project" value="InterPro"/>
</dbReference>
<dbReference type="EMBL" id="CP028775">
    <property type="protein sequence ID" value="AWU76943.1"/>
    <property type="molecule type" value="Genomic_DNA"/>
</dbReference>
<evidence type="ECO:0000256" key="3">
    <source>
        <dbReference type="ARBA" id="ARBA00023134"/>
    </source>
</evidence>
<dbReference type="eggNOG" id="KOG0393">
    <property type="taxonomic scope" value="Eukaryota"/>
</dbReference>
<name>A0A099NXK2_PICKU</name>
<dbReference type="Proteomes" id="UP000029867">
    <property type="component" value="Unassembled WGS sequence"/>
</dbReference>
<dbReference type="AlphaFoldDB" id="A0A099NXK2"/>
<evidence type="ECO:0000313" key="9">
    <source>
        <dbReference type="EMBL" id="OUT24481.1"/>
    </source>
</evidence>
<dbReference type="HOGENOM" id="CLU_041217_21_1_1"/>
<evidence type="ECO:0000313" key="13">
    <source>
        <dbReference type="Proteomes" id="UP000249293"/>
    </source>
</evidence>
<dbReference type="InterPro" id="IPR001806">
    <property type="entry name" value="Small_GTPase"/>
</dbReference>
<dbReference type="SMART" id="SM00174">
    <property type="entry name" value="RHO"/>
    <property type="match status" value="1"/>
</dbReference>
<dbReference type="GO" id="GO:0030011">
    <property type="term" value="P:maintenance of cell polarity"/>
    <property type="evidence" value="ECO:0007669"/>
    <property type="project" value="EnsemblFungi"/>
</dbReference>
<reference evidence="6" key="2">
    <citation type="submission" date="2014-08" db="EMBL/GenBank/DDBJ databases">
        <title>Exploiting Issatchenkia orientalis SD108 for Succinic Acid Production.</title>
        <authorList>
            <person name="Xiao H."/>
            <person name="Shao Z."/>
            <person name="Jiang Y."/>
            <person name="Dole S."/>
            <person name="Zhao H."/>
        </authorList>
    </citation>
    <scope>NUCLEOTIDE SEQUENCE [LARGE SCALE GENOMIC DNA]</scope>
    <source>
        <strain evidence="6">SD108</strain>
    </source>
</reference>
<dbReference type="GO" id="GO:0005886">
    <property type="term" value="C:plasma membrane"/>
    <property type="evidence" value="ECO:0007669"/>
    <property type="project" value="EnsemblFungi"/>
</dbReference>
<dbReference type="SUPFAM" id="SSF52540">
    <property type="entry name" value="P-loop containing nucleoside triphosphate hydrolases"/>
    <property type="match status" value="1"/>
</dbReference>
<dbReference type="GO" id="GO:0000131">
    <property type="term" value="C:incipient cellular bud site"/>
    <property type="evidence" value="ECO:0007669"/>
    <property type="project" value="EnsemblFungi"/>
</dbReference>
<dbReference type="OrthoDB" id="3992408at2759"/>
<dbReference type="VEuPathDB" id="FungiDB:C5L36_0C08560"/>
<dbReference type="Proteomes" id="UP000189274">
    <property type="component" value="Unassembled WGS sequence"/>
</dbReference>
<dbReference type="GO" id="GO:0005525">
    <property type="term" value="F:GTP binding"/>
    <property type="evidence" value="ECO:0007669"/>
    <property type="project" value="UniProtKB-KW"/>
</dbReference>
<proteinExistence type="predicted"/>
<reference evidence="5 13" key="6">
    <citation type="submission" date="2018-06" db="EMBL/GenBank/DDBJ databases">
        <title>Population genomics shows no distinction between pathogenic Candida krusei and environmental Pichia kudriavzevii: One species, four names.</title>
        <authorList>
            <person name="Douglass A.P."/>
            <person name="Offei B."/>
            <person name="Braun-Galleani S."/>
            <person name="Coughlan A.Y."/>
            <person name="Martos A."/>
            <person name="Ortiz-Merino R.A."/>
            <person name="Byrne K.P."/>
            <person name="Wolfe K.H."/>
        </authorList>
    </citation>
    <scope>NUCLEOTIDE SEQUENCE [LARGE SCALE GENOMIC DNA]</scope>
    <source>
        <strain evidence="5 13">CBS573</strain>
    </source>
</reference>
<dbReference type="SMART" id="SM00173">
    <property type="entry name" value="RAS"/>
    <property type="match status" value="1"/>
</dbReference>
<dbReference type="GO" id="GO:0005935">
    <property type="term" value="C:cellular bud neck"/>
    <property type="evidence" value="ECO:0007669"/>
    <property type="project" value="EnsemblFungi"/>
</dbReference>
<dbReference type="InterPro" id="IPR005225">
    <property type="entry name" value="Small_GTP-bd"/>
</dbReference>
<dbReference type="EMBL" id="MQVM01000005">
    <property type="protein sequence ID" value="ONH75802.1"/>
    <property type="molecule type" value="Genomic_DNA"/>
</dbReference>
<dbReference type="InterPro" id="IPR027417">
    <property type="entry name" value="P-loop_NTPase"/>
</dbReference>
<protein>
    <submittedName>
        <fullName evidence="7">GTP-binding protein RHO4</fullName>
    </submittedName>
</protein>
<keyword evidence="3" id="KW-0342">GTP-binding</keyword>
<feature type="compositionally biased region" description="Polar residues" evidence="4">
    <location>
        <begin position="241"/>
        <end position="256"/>
    </location>
</feature>
<evidence type="ECO:0000313" key="8">
    <source>
        <dbReference type="EMBL" id="ONH75802.1"/>
    </source>
</evidence>
<reference evidence="9 12" key="5">
    <citation type="submission" date="2017-05" db="EMBL/GenBank/DDBJ databases">
        <title>The Genome Sequence of Candida krusei Ckrusei653.</title>
        <authorList>
            <person name="Cuomo C."/>
            <person name="Forche A."/>
            <person name="Young S."/>
            <person name="Abouelleil A."/>
            <person name="Cao P."/>
            <person name="Chapman S."/>
            <person name="Cusick C."/>
            <person name="Shea T."/>
            <person name="Nusbaum C."/>
            <person name="Birren B."/>
        </authorList>
    </citation>
    <scope>NUCLEOTIDE SEQUENCE [LARGE SCALE GENOMIC DNA]</scope>
    <source>
        <strain evidence="9 12">Ckrusei653</strain>
    </source>
</reference>
<dbReference type="PROSITE" id="PS51419">
    <property type="entry name" value="RAB"/>
    <property type="match status" value="1"/>
</dbReference>
<dbReference type="PRINTS" id="PR00449">
    <property type="entry name" value="RASTRNSFRMNG"/>
</dbReference>
<evidence type="ECO:0000313" key="10">
    <source>
        <dbReference type="Proteomes" id="UP000029867"/>
    </source>
</evidence>
<dbReference type="GO" id="GO:0003924">
    <property type="term" value="F:GTPase activity"/>
    <property type="evidence" value="ECO:0007669"/>
    <property type="project" value="EnsemblFungi"/>
</dbReference>
<evidence type="ECO:0000256" key="1">
    <source>
        <dbReference type="ARBA" id="ARBA00022481"/>
    </source>
</evidence>
<dbReference type="Proteomes" id="UP000195871">
    <property type="component" value="Unassembled WGS sequence"/>
</dbReference>
<dbReference type="Gene3D" id="3.40.50.300">
    <property type="entry name" value="P-loop containing nucleotide triphosphate hydrolases"/>
    <property type="match status" value="1"/>
</dbReference>
<feature type="compositionally biased region" description="Polar residues" evidence="4">
    <location>
        <begin position="217"/>
        <end position="228"/>
    </location>
</feature>
<evidence type="ECO:0000256" key="2">
    <source>
        <dbReference type="ARBA" id="ARBA00022741"/>
    </source>
</evidence>
<dbReference type="SMART" id="SM00175">
    <property type="entry name" value="RAB"/>
    <property type="match status" value="1"/>
</dbReference>
<sequence>MSLSPYFIDALAAGPAYDVLDNDANVLPSRQFKIVIVGDSGCGKTSLFSSYVRGSFPSEYEPTIFENHRTFLRNTETNEIICADLWDTAGQEEYERLRRLSYQDADVIILAYSLDAPESLPNLHEVWAPEVMSYAPNAAILLVALKNDIPTRIDTKLSYKIALNIGAVAHMSCSAKEMINVNELFDAVFNTVYNKARYTTKSKSASNNRNSFTNANAAINSEGQNGNGIYTKGKSKDRGNRNSMVSFRSKKTSTSNLKRKASSSKCTIL</sequence>
<dbReference type="Pfam" id="PF00071">
    <property type="entry name" value="Ras"/>
    <property type="match status" value="1"/>
</dbReference>
<dbReference type="PROSITE" id="PS51420">
    <property type="entry name" value="RHO"/>
    <property type="match status" value="1"/>
</dbReference>
<keyword evidence="13" id="KW-1185">Reference proteome</keyword>
<evidence type="ECO:0000313" key="5">
    <source>
        <dbReference type="EMBL" id="AWU76943.1"/>
    </source>
</evidence>